<feature type="transmembrane region" description="Helical" evidence="1">
    <location>
        <begin position="436"/>
        <end position="457"/>
    </location>
</feature>
<gene>
    <name evidence="2" type="ORF">A2828_00070</name>
</gene>
<sequence length="535" mass="61416">MKEIKPSQQITPALQYLLNSQHELRLKENAPELPGERIHVSEAISKVSAFYEYLRMSAEYTEEHLIFRSVIERILKRRIFIQMQDDAKELSSGLIKEVISGGYLPNDSVHLDEIDVIATILNRYLALFQVIEDRSSDLNDFLVQLASVEIERGFSKLEREKEESFAHFAFMVMRDHIQWAKGLSEAPEHELEIFIAILRGILQYDDPQISFAIFRSAISGWSSLNPKEASARAQEILTFWKNTKNWLEHPHHEFYLRVVRQLNPSFLIVRDVLSHHPQQASEVFADYDRLHRAVNAAAEAKYSSAKARLRHRASRATIYIFLTKMLMALGIEVPYDLFLVSHFAPVPLVINLLFPPALMFFMGATTPIPSKKNTERIIKDVNKIVYVQGKGEMLRIVAYPKVRGSIQRILFATFLVALFVISFGLVAFLLKTMQFNIVSGGVFMFFLTVVSLFAYRIRKPVRELFVKDLEGGLSTLFFLITYPLVIVGHFLSDGAAKINIPVIFLDIFVEAPLKSFLEVGEDWLSFLREKQEEIV</sequence>
<accession>A0A1G2PI44</accession>
<keyword evidence="1" id="KW-1133">Transmembrane helix</keyword>
<proteinExistence type="predicted"/>
<dbReference type="Proteomes" id="UP000178869">
    <property type="component" value="Unassembled WGS sequence"/>
</dbReference>
<reference evidence="2 3" key="1">
    <citation type="journal article" date="2016" name="Nat. Commun.">
        <title>Thousands of microbial genomes shed light on interconnected biogeochemical processes in an aquifer system.</title>
        <authorList>
            <person name="Anantharaman K."/>
            <person name="Brown C.T."/>
            <person name="Hug L.A."/>
            <person name="Sharon I."/>
            <person name="Castelle C.J."/>
            <person name="Probst A.J."/>
            <person name="Thomas B.C."/>
            <person name="Singh A."/>
            <person name="Wilkins M.J."/>
            <person name="Karaoz U."/>
            <person name="Brodie E.L."/>
            <person name="Williams K.H."/>
            <person name="Hubbard S.S."/>
            <person name="Banfield J.F."/>
        </authorList>
    </citation>
    <scope>NUCLEOTIDE SEQUENCE [LARGE SCALE GENOMIC DNA]</scope>
</reference>
<feature type="transmembrane region" description="Helical" evidence="1">
    <location>
        <begin position="347"/>
        <end position="368"/>
    </location>
</feature>
<protein>
    <submittedName>
        <fullName evidence="2">Uncharacterized protein</fullName>
    </submittedName>
</protein>
<comment type="caution">
    <text evidence="2">The sequence shown here is derived from an EMBL/GenBank/DDBJ whole genome shotgun (WGS) entry which is preliminary data.</text>
</comment>
<keyword evidence="1" id="KW-0812">Transmembrane</keyword>
<evidence type="ECO:0000313" key="3">
    <source>
        <dbReference type="Proteomes" id="UP000178869"/>
    </source>
</evidence>
<keyword evidence="1" id="KW-0472">Membrane</keyword>
<feature type="transmembrane region" description="Helical" evidence="1">
    <location>
        <begin position="316"/>
        <end position="335"/>
    </location>
</feature>
<dbReference type="EMBL" id="MHSR01000005">
    <property type="protein sequence ID" value="OHA47252.1"/>
    <property type="molecule type" value="Genomic_DNA"/>
</dbReference>
<name>A0A1G2PI44_9BACT</name>
<evidence type="ECO:0000313" key="2">
    <source>
        <dbReference type="EMBL" id="OHA47252.1"/>
    </source>
</evidence>
<dbReference type="AlphaFoldDB" id="A0A1G2PI44"/>
<evidence type="ECO:0000256" key="1">
    <source>
        <dbReference type="SAM" id="Phobius"/>
    </source>
</evidence>
<feature type="transmembrane region" description="Helical" evidence="1">
    <location>
        <begin position="409"/>
        <end position="430"/>
    </location>
</feature>
<organism evidence="2 3">
    <name type="scientific">Candidatus Terrybacteria bacterium RIFCSPHIGHO2_01_FULL_43_35</name>
    <dbReference type="NCBI Taxonomy" id="1802361"/>
    <lineage>
        <taxon>Bacteria</taxon>
        <taxon>Candidatus Terryibacteriota</taxon>
    </lineage>
</organism>
<feature type="transmembrane region" description="Helical" evidence="1">
    <location>
        <begin position="469"/>
        <end position="491"/>
    </location>
</feature>